<evidence type="ECO:0000313" key="2">
    <source>
        <dbReference type="EMBL" id="RJL24038.1"/>
    </source>
</evidence>
<dbReference type="Pfam" id="PF21806">
    <property type="entry name" value="DUF6879"/>
    <property type="match status" value="1"/>
</dbReference>
<keyword evidence="3" id="KW-1185">Reference proteome</keyword>
<accession>A0A3A4ARV4</accession>
<dbReference type="AlphaFoldDB" id="A0A3A4ARV4"/>
<sequence>MLARATRSAVHLEMRDFYAPCPGFEDWMAGGDGRTDRSGWVAAVEGAVSRGVRVRRARVVSEPVSDYTRWLYMVTDVNLKAGEEVRWLPRRQAFDLLLPGADFWMFDQRVVLWNFNSGNGEHVEGYEYSSDPRVAAQVVAAFEQVWERATPHEKFEV</sequence>
<comment type="caution">
    <text evidence="2">The sequence shown here is derived from an EMBL/GenBank/DDBJ whole genome shotgun (WGS) entry which is preliminary data.</text>
</comment>
<reference evidence="2 3" key="1">
    <citation type="submission" date="2018-09" db="EMBL/GenBank/DDBJ databases">
        <title>YIM 75507 draft genome.</title>
        <authorList>
            <person name="Tang S."/>
            <person name="Feng Y."/>
        </authorList>
    </citation>
    <scope>NUCLEOTIDE SEQUENCE [LARGE SCALE GENOMIC DNA]</scope>
    <source>
        <strain evidence="2 3">YIM 75507</strain>
    </source>
</reference>
<protein>
    <recommendedName>
        <fullName evidence="1">DUF6879 domain-containing protein</fullName>
    </recommendedName>
</protein>
<gene>
    <name evidence="2" type="ORF">D5H75_31520</name>
</gene>
<dbReference type="OrthoDB" id="4562627at2"/>
<evidence type="ECO:0000259" key="1">
    <source>
        <dbReference type="Pfam" id="PF21806"/>
    </source>
</evidence>
<feature type="domain" description="DUF6879" evidence="1">
    <location>
        <begin position="2"/>
        <end position="155"/>
    </location>
</feature>
<evidence type="ECO:0000313" key="3">
    <source>
        <dbReference type="Proteomes" id="UP000265768"/>
    </source>
</evidence>
<dbReference type="Proteomes" id="UP000265768">
    <property type="component" value="Unassembled WGS sequence"/>
</dbReference>
<name>A0A3A4ARV4_9ACTN</name>
<organism evidence="2 3">
    <name type="scientific">Bailinhaonella thermotolerans</name>
    <dbReference type="NCBI Taxonomy" id="1070861"/>
    <lineage>
        <taxon>Bacteria</taxon>
        <taxon>Bacillati</taxon>
        <taxon>Actinomycetota</taxon>
        <taxon>Actinomycetes</taxon>
        <taxon>Streptosporangiales</taxon>
        <taxon>Streptosporangiaceae</taxon>
        <taxon>Bailinhaonella</taxon>
    </lineage>
</organism>
<dbReference type="InterPro" id="IPR049244">
    <property type="entry name" value="DUF6879"/>
</dbReference>
<dbReference type="EMBL" id="QZEY01000017">
    <property type="protein sequence ID" value="RJL24038.1"/>
    <property type="molecule type" value="Genomic_DNA"/>
</dbReference>
<proteinExistence type="predicted"/>